<gene>
    <name evidence="14" type="primary">coaA</name>
    <name evidence="17" type="ORF">DQG23_34340</name>
</gene>
<dbReference type="CDD" id="cd02025">
    <property type="entry name" value="PanK"/>
    <property type="match status" value="1"/>
</dbReference>
<evidence type="ECO:0000256" key="7">
    <source>
        <dbReference type="ARBA" id="ARBA00022490"/>
    </source>
</evidence>
<dbReference type="EMBL" id="QMFB01000032">
    <property type="protein sequence ID" value="RAV12661.1"/>
    <property type="molecule type" value="Genomic_DNA"/>
</dbReference>
<evidence type="ECO:0000256" key="2">
    <source>
        <dbReference type="ARBA" id="ARBA00004496"/>
    </source>
</evidence>
<dbReference type="UniPathway" id="UPA00241">
    <property type="reaction ID" value="UER00352"/>
</dbReference>
<evidence type="ECO:0000256" key="6">
    <source>
        <dbReference type="ARBA" id="ARBA00015080"/>
    </source>
</evidence>
<dbReference type="Gene3D" id="3.40.50.300">
    <property type="entry name" value="P-loop containing nucleotide triphosphate hydrolases"/>
    <property type="match status" value="1"/>
</dbReference>
<dbReference type="RefSeq" id="WP_113035551.1">
    <property type="nucleotide sequence ID" value="NZ_QMFB01000032.1"/>
</dbReference>
<keyword evidence="12 14" id="KW-0173">Coenzyme A biosynthesis</keyword>
<evidence type="ECO:0000256" key="11">
    <source>
        <dbReference type="ARBA" id="ARBA00022840"/>
    </source>
</evidence>
<evidence type="ECO:0000256" key="12">
    <source>
        <dbReference type="ARBA" id="ARBA00022993"/>
    </source>
</evidence>
<dbReference type="OrthoDB" id="1550976at2"/>
<evidence type="ECO:0000256" key="14">
    <source>
        <dbReference type="HAMAP-Rule" id="MF_00215"/>
    </source>
</evidence>
<evidence type="ECO:0000313" key="17">
    <source>
        <dbReference type="EMBL" id="RAV12661.1"/>
    </source>
</evidence>
<dbReference type="InterPro" id="IPR004566">
    <property type="entry name" value="PanK"/>
</dbReference>
<dbReference type="PANTHER" id="PTHR10285">
    <property type="entry name" value="URIDINE KINASE"/>
    <property type="match status" value="1"/>
</dbReference>
<sequence>MAGKPISNEIFTPYMAFMREDWAKLRDQTPLSLTADDICKLRGVNDELSLDEVQDVYLPLSRLLNMYVKATQELHGAAQTFFGSEAQKVPYIIGIAGSVAVGKSTTARVLKALLSRWPNHPKVDLVTTDGFLYPNRILEERGIMRRKGFPESYDTKRLLRFLIDVKSGKPQLECPLYSHLTYDILQDEKQVVDRPDVLIVEGLNVLQGPRVGKSDSAPQLFVSDFFDFSIYVDAGEQHIERWYIERFNVLRETAFRQPSSYFKRYSGLTKEEGEAVAASIWKEINLANLRANILPTKYRAHLILKKQADHSVESVLLRKL</sequence>
<dbReference type="FunFam" id="3.40.50.300:FF:000242">
    <property type="entry name" value="Pantothenate kinase"/>
    <property type="match status" value="1"/>
</dbReference>
<comment type="similarity">
    <text evidence="4 14 15">Belongs to the prokaryotic pantothenate kinase family.</text>
</comment>
<evidence type="ECO:0000313" key="18">
    <source>
        <dbReference type="Proteomes" id="UP000250369"/>
    </source>
</evidence>
<proteinExistence type="inferred from homology"/>
<feature type="binding site" evidence="14">
    <location>
        <begin position="97"/>
        <end position="104"/>
    </location>
    <ligand>
        <name>ATP</name>
        <dbReference type="ChEBI" id="CHEBI:30616"/>
    </ligand>
</feature>
<keyword evidence="7 14" id="KW-0963">Cytoplasm</keyword>
<dbReference type="GO" id="GO:0015937">
    <property type="term" value="P:coenzyme A biosynthetic process"/>
    <property type="evidence" value="ECO:0007669"/>
    <property type="project" value="UniProtKB-UniRule"/>
</dbReference>
<evidence type="ECO:0000256" key="10">
    <source>
        <dbReference type="ARBA" id="ARBA00022777"/>
    </source>
</evidence>
<dbReference type="NCBIfam" id="TIGR00554">
    <property type="entry name" value="panK_bact"/>
    <property type="match status" value="1"/>
</dbReference>
<evidence type="ECO:0000256" key="1">
    <source>
        <dbReference type="ARBA" id="ARBA00001206"/>
    </source>
</evidence>
<dbReference type="InterPro" id="IPR006083">
    <property type="entry name" value="PRK/URK"/>
</dbReference>
<protein>
    <recommendedName>
        <fullName evidence="6 14">Pantothenate kinase</fullName>
        <ecNumber evidence="5 14">2.7.1.33</ecNumber>
    </recommendedName>
    <alternativeName>
        <fullName evidence="13 14">Pantothenic acid kinase</fullName>
    </alternativeName>
</protein>
<dbReference type="GO" id="GO:0005737">
    <property type="term" value="C:cytoplasm"/>
    <property type="evidence" value="ECO:0007669"/>
    <property type="project" value="UniProtKB-SubCell"/>
</dbReference>
<evidence type="ECO:0000256" key="3">
    <source>
        <dbReference type="ARBA" id="ARBA00005225"/>
    </source>
</evidence>
<reference evidence="17 18" key="1">
    <citation type="journal article" date="2009" name="Int. J. Syst. Evol. Microbiol.">
        <title>Paenibacillus contaminans sp. nov., isolated from a contaminated laboratory plate.</title>
        <authorList>
            <person name="Chou J.H."/>
            <person name="Lee J.H."/>
            <person name="Lin M.C."/>
            <person name="Chang P.S."/>
            <person name="Arun A.B."/>
            <person name="Young C.C."/>
            <person name="Chen W.M."/>
        </authorList>
    </citation>
    <scope>NUCLEOTIDE SEQUENCE [LARGE SCALE GENOMIC DNA]</scope>
    <source>
        <strain evidence="17 18">CKOBP-6</strain>
    </source>
</reference>
<dbReference type="AlphaFoldDB" id="A0A329LXR5"/>
<keyword evidence="10 14" id="KW-0418">Kinase</keyword>
<comment type="catalytic activity">
    <reaction evidence="1 14 15">
        <text>(R)-pantothenate + ATP = (R)-4'-phosphopantothenate + ADP + H(+)</text>
        <dbReference type="Rhea" id="RHEA:16373"/>
        <dbReference type="ChEBI" id="CHEBI:10986"/>
        <dbReference type="ChEBI" id="CHEBI:15378"/>
        <dbReference type="ChEBI" id="CHEBI:29032"/>
        <dbReference type="ChEBI" id="CHEBI:30616"/>
        <dbReference type="ChEBI" id="CHEBI:456216"/>
        <dbReference type="EC" id="2.7.1.33"/>
    </reaction>
</comment>
<dbReference type="HAMAP" id="MF_00215">
    <property type="entry name" value="Pantothen_kinase_1"/>
    <property type="match status" value="1"/>
</dbReference>
<evidence type="ECO:0000259" key="16">
    <source>
        <dbReference type="Pfam" id="PF00485"/>
    </source>
</evidence>
<dbReference type="Proteomes" id="UP000250369">
    <property type="component" value="Unassembled WGS sequence"/>
</dbReference>
<keyword evidence="8 14" id="KW-0808">Transferase</keyword>
<feature type="domain" description="Phosphoribulokinase/uridine kinase" evidence="16">
    <location>
        <begin position="92"/>
        <end position="236"/>
    </location>
</feature>
<keyword evidence="9 14" id="KW-0547">Nucleotide-binding</keyword>
<dbReference type="SUPFAM" id="SSF52540">
    <property type="entry name" value="P-loop containing nucleoside triphosphate hydrolases"/>
    <property type="match status" value="1"/>
</dbReference>
<dbReference type="GO" id="GO:0005524">
    <property type="term" value="F:ATP binding"/>
    <property type="evidence" value="ECO:0007669"/>
    <property type="project" value="UniProtKB-UniRule"/>
</dbReference>
<evidence type="ECO:0000256" key="4">
    <source>
        <dbReference type="ARBA" id="ARBA00006087"/>
    </source>
</evidence>
<dbReference type="Pfam" id="PF00485">
    <property type="entry name" value="PRK"/>
    <property type="match status" value="1"/>
</dbReference>
<evidence type="ECO:0000256" key="13">
    <source>
        <dbReference type="ARBA" id="ARBA00032866"/>
    </source>
</evidence>
<keyword evidence="18" id="KW-1185">Reference proteome</keyword>
<accession>A0A329LXR5</accession>
<comment type="caution">
    <text evidence="17">The sequence shown here is derived from an EMBL/GenBank/DDBJ whole genome shotgun (WGS) entry which is preliminary data.</text>
</comment>
<keyword evidence="11 14" id="KW-0067">ATP-binding</keyword>
<evidence type="ECO:0000256" key="15">
    <source>
        <dbReference type="RuleBase" id="RU003530"/>
    </source>
</evidence>
<evidence type="ECO:0000256" key="9">
    <source>
        <dbReference type="ARBA" id="ARBA00022741"/>
    </source>
</evidence>
<dbReference type="PIRSF" id="PIRSF000545">
    <property type="entry name" value="Pantothenate_kin"/>
    <property type="match status" value="1"/>
</dbReference>
<organism evidence="17 18">
    <name type="scientific">Paenibacillus contaminans</name>
    <dbReference type="NCBI Taxonomy" id="450362"/>
    <lineage>
        <taxon>Bacteria</taxon>
        <taxon>Bacillati</taxon>
        <taxon>Bacillota</taxon>
        <taxon>Bacilli</taxon>
        <taxon>Bacillales</taxon>
        <taxon>Paenibacillaceae</taxon>
        <taxon>Paenibacillus</taxon>
    </lineage>
</organism>
<dbReference type="EC" id="2.7.1.33" evidence="5 14"/>
<evidence type="ECO:0000256" key="8">
    <source>
        <dbReference type="ARBA" id="ARBA00022679"/>
    </source>
</evidence>
<dbReference type="InterPro" id="IPR027417">
    <property type="entry name" value="P-loop_NTPase"/>
</dbReference>
<comment type="pathway">
    <text evidence="3 14 15">Cofactor biosynthesis; coenzyme A biosynthesis; CoA from (R)-pantothenate: step 1/5.</text>
</comment>
<evidence type="ECO:0000256" key="5">
    <source>
        <dbReference type="ARBA" id="ARBA00012102"/>
    </source>
</evidence>
<comment type="subcellular location">
    <subcellularLocation>
        <location evidence="2 14 15">Cytoplasm</location>
    </subcellularLocation>
</comment>
<name>A0A329LXR5_9BACL</name>
<dbReference type="GO" id="GO:0004594">
    <property type="term" value="F:pantothenate kinase activity"/>
    <property type="evidence" value="ECO:0007669"/>
    <property type="project" value="UniProtKB-UniRule"/>
</dbReference>